<keyword evidence="1" id="KW-1185">Reference proteome</keyword>
<dbReference type="Gene3D" id="1.10.533.10">
    <property type="entry name" value="Death Domain, Fas"/>
    <property type="match status" value="1"/>
</dbReference>
<dbReference type="SUPFAM" id="SSF47986">
    <property type="entry name" value="DEATH domain"/>
    <property type="match status" value="1"/>
</dbReference>
<dbReference type="AGR" id="Xenbase:XB-GENE-29084315"/>
<dbReference type="RefSeq" id="XP_031746901.1">
    <property type="nucleotide sequence ID" value="XM_031891041.1"/>
</dbReference>
<dbReference type="InterPro" id="IPR011029">
    <property type="entry name" value="DEATH-like_dom_sf"/>
</dbReference>
<evidence type="ECO:0000313" key="2">
    <source>
        <dbReference type="RefSeq" id="XP_031746901.1"/>
    </source>
</evidence>
<dbReference type="Proteomes" id="UP000008143">
    <property type="component" value="Chromosome 8"/>
</dbReference>
<gene>
    <name evidence="2 3" type="primary">LOC100498557</name>
</gene>
<proteinExistence type="predicted"/>
<dbReference type="GeneID" id="100498557"/>
<reference evidence="2" key="1">
    <citation type="submission" date="2025-08" db="UniProtKB">
        <authorList>
            <consortium name="RefSeq"/>
        </authorList>
    </citation>
    <scope>IDENTIFICATION</scope>
    <source>
        <strain evidence="2">Nigerian</strain>
        <tissue evidence="2">Liver and blood</tissue>
    </source>
</reference>
<organism evidence="1 2">
    <name type="scientific">Xenopus tropicalis</name>
    <name type="common">Western clawed frog</name>
    <name type="synonym">Silurana tropicalis</name>
    <dbReference type="NCBI Taxonomy" id="8364"/>
    <lineage>
        <taxon>Eukaryota</taxon>
        <taxon>Metazoa</taxon>
        <taxon>Chordata</taxon>
        <taxon>Craniata</taxon>
        <taxon>Vertebrata</taxon>
        <taxon>Euteleostomi</taxon>
        <taxon>Amphibia</taxon>
        <taxon>Batrachia</taxon>
        <taxon>Anura</taxon>
        <taxon>Pipoidea</taxon>
        <taxon>Pipidae</taxon>
        <taxon>Xenopodinae</taxon>
        <taxon>Xenopus</taxon>
        <taxon>Silurana</taxon>
    </lineage>
</organism>
<accession>A0A8J1IQX5</accession>
<name>A0A8J1IQX5_XENTR</name>
<evidence type="ECO:0000313" key="3">
    <source>
        <dbReference type="Xenbase" id="XB-GENE-29084315"/>
    </source>
</evidence>
<dbReference type="OrthoDB" id="8961071at2759"/>
<dbReference type="OMA" id="KDMSISH"/>
<protein>
    <submittedName>
        <fullName evidence="2">Uncharacterized protein LOC100498557 isoform X1</fullName>
    </submittedName>
</protein>
<sequence>MLNGSVPRAQRLANARVQMPEENDERSPPGIFQPSLLLLPISPLRSFQSIVELEISGPGALWSEDVCSKFQDLPDFTPAQMEALIGLLRWRQLGASANGNTLRVSQYLLMFQNQIEDRKELRHLAQKLKSLGRTDVVQAMHEQKDLLRWLGPVTPEGQLIKEMRISQWLQFTTALSVTNPTGNDWRLLATKLDIPRTFVDLWMQQGQNPADKVLKTFMVSGTHCNPVVSHPLPCGCCWTTTPSLPAAATGGEVLTVSGVSVTPPSVLTGQWQLLLCRFGSVKPPWADSLT</sequence>
<dbReference type="KEGG" id="xtr:100498557"/>
<evidence type="ECO:0000313" key="1">
    <source>
        <dbReference type="Proteomes" id="UP000008143"/>
    </source>
</evidence>
<dbReference type="Xenbase" id="XB-GENE-29084315">
    <property type="gene designation" value="LOC100498557"/>
</dbReference>
<dbReference type="AlphaFoldDB" id="A0A8J1IQX5"/>